<reference evidence="4" key="1">
    <citation type="journal article" date="2023" name="Commun. Biol.">
        <title>Genome analysis of Parmales, the sister group of diatoms, reveals the evolutionary specialization of diatoms from phago-mixotrophs to photoautotrophs.</title>
        <authorList>
            <person name="Ban H."/>
            <person name="Sato S."/>
            <person name="Yoshikawa S."/>
            <person name="Yamada K."/>
            <person name="Nakamura Y."/>
            <person name="Ichinomiya M."/>
            <person name="Sato N."/>
            <person name="Blanc-Mathieu R."/>
            <person name="Endo H."/>
            <person name="Kuwata A."/>
            <person name="Ogata H."/>
        </authorList>
    </citation>
    <scope>NUCLEOTIDE SEQUENCE [LARGE SCALE GENOMIC DNA]</scope>
</reference>
<evidence type="ECO:0000256" key="2">
    <source>
        <dbReference type="SAM" id="SignalP"/>
    </source>
</evidence>
<evidence type="ECO:0000313" key="3">
    <source>
        <dbReference type="EMBL" id="GMH70572.1"/>
    </source>
</evidence>
<sequence>MWRLVALLLLVTSTGSFILLPPRLAAVGRSRNALIQRFWPGPGGAGSELFEGVQGGEERDERGVGGEGGRGEDECNDEGNADADEGNSDLDPADSNSASPSCSGKAKFVDDGTRQGPETLTDRFKYSVNALMGNYDPVDGEDSEEAVADSFAIADALVKEKGGWPALFDFVAVGSGAEGEFESNCIAAVKAVIPAGASFTHETKPVGSKFTRISFSRKVEDAKTLSSIYAALEKVPDIKFKY</sequence>
<comment type="caution">
    <text evidence="3">The sequence shown here is derived from an EMBL/GenBank/DDBJ whole genome shotgun (WGS) entry which is preliminary data.</text>
</comment>
<evidence type="ECO:0000313" key="4">
    <source>
        <dbReference type="Proteomes" id="UP001162640"/>
    </source>
</evidence>
<dbReference type="AlphaFoldDB" id="A0A9W7AE17"/>
<dbReference type="EMBL" id="BLQM01000158">
    <property type="protein sequence ID" value="GMH70572.1"/>
    <property type="molecule type" value="Genomic_DNA"/>
</dbReference>
<organism evidence="3 4">
    <name type="scientific">Triparma laevis f. inornata</name>
    <dbReference type="NCBI Taxonomy" id="1714386"/>
    <lineage>
        <taxon>Eukaryota</taxon>
        <taxon>Sar</taxon>
        <taxon>Stramenopiles</taxon>
        <taxon>Ochrophyta</taxon>
        <taxon>Bolidophyceae</taxon>
        <taxon>Parmales</taxon>
        <taxon>Triparmaceae</taxon>
        <taxon>Triparma</taxon>
    </lineage>
</organism>
<name>A0A9W7AE17_9STRA</name>
<feature type="compositionally biased region" description="Basic and acidic residues" evidence="1">
    <location>
        <begin position="56"/>
        <end position="73"/>
    </location>
</feature>
<feature type="region of interest" description="Disordered" evidence="1">
    <location>
        <begin position="45"/>
        <end position="121"/>
    </location>
</feature>
<keyword evidence="2" id="KW-0732">Signal</keyword>
<feature type="chain" id="PRO_5040719724" evidence="2">
    <location>
        <begin position="17"/>
        <end position="242"/>
    </location>
</feature>
<feature type="signal peptide" evidence="2">
    <location>
        <begin position="1"/>
        <end position="16"/>
    </location>
</feature>
<protein>
    <submittedName>
        <fullName evidence="3">Uncharacterized protein</fullName>
    </submittedName>
</protein>
<dbReference type="Proteomes" id="UP001162640">
    <property type="component" value="Unassembled WGS sequence"/>
</dbReference>
<proteinExistence type="predicted"/>
<dbReference type="Gene3D" id="3.30.70.260">
    <property type="match status" value="1"/>
</dbReference>
<accession>A0A9W7AE17</accession>
<evidence type="ECO:0000256" key="1">
    <source>
        <dbReference type="SAM" id="MobiDB-lite"/>
    </source>
</evidence>
<feature type="compositionally biased region" description="Acidic residues" evidence="1">
    <location>
        <begin position="74"/>
        <end position="92"/>
    </location>
</feature>
<gene>
    <name evidence="3" type="ORF">TL16_g05442</name>
</gene>